<evidence type="ECO:0000313" key="2">
    <source>
        <dbReference type="Proteomes" id="UP000437562"/>
    </source>
</evidence>
<protein>
    <submittedName>
        <fullName evidence="1">Uncharacterized protein</fullName>
    </submittedName>
</protein>
<accession>A0A654BUE3</accession>
<gene>
    <name evidence="1" type="ORF">BACI71_70682</name>
</gene>
<evidence type="ECO:0000313" key="1">
    <source>
        <dbReference type="EMBL" id="VXC83398.1"/>
    </source>
</evidence>
<dbReference type="EMBL" id="CABWMC010000032">
    <property type="protein sequence ID" value="VXC83398.1"/>
    <property type="molecule type" value="Genomic_DNA"/>
</dbReference>
<sequence length="54" mass="6657">MLDLAYVIFLFMDGYITRFTSPYLKEWVCGLVDLFRYLWTVRHRPLKIQRKQKS</sequence>
<name>A0A654BUE3_BACMY</name>
<dbReference type="AlphaFoldDB" id="A0A654BUE3"/>
<dbReference type="Proteomes" id="UP000437562">
    <property type="component" value="Unassembled WGS sequence"/>
</dbReference>
<organism evidence="1 2">
    <name type="scientific">Bacillus mycoides</name>
    <dbReference type="NCBI Taxonomy" id="1405"/>
    <lineage>
        <taxon>Bacteria</taxon>
        <taxon>Bacillati</taxon>
        <taxon>Bacillota</taxon>
        <taxon>Bacilli</taxon>
        <taxon>Bacillales</taxon>
        <taxon>Bacillaceae</taxon>
        <taxon>Bacillus</taxon>
        <taxon>Bacillus cereus group</taxon>
    </lineage>
</organism>
<proteinExistence type="predicted"/>
<reference evidence="1 2" key="1">
    <citation type="submission" date="2019-10" db="EMBL/GenBank/DDBJ databases">
        <authorList>
            <person name="Karimi E."/>
        </authorList>
    </citation>
    <scope>NUCLEOTIDE SEQUENCE [LARGE SCALE GENOMIC DNA]</scope>
    <source>
        <strain evidence="1">Bacillus sp. 71</strain>
    </source>
</reference>